<evidence type="ECO:0000313" key="3">
    <source>
        <dbReference type="Proteomes" id="UP001385389"/>
    </source>
</evidence>
<evidence type="ECO:0000256" key="1">
    <source>
        <dbReference type="SAM" id="Phobius"/>
    </source>
</evidence>
<keyword evidence="1" id="KW-1133">Transmembrane helix</keyword>
<protein>
    <recommendedName>
        <fullName evidence="4">Periplasmic heavy metal sensor</fullName>
    </recommendedName>
</protein>
<feature type="transmembrane region" description="Helical" evidence="1">
    <location>
        <begin position="6"/>
        <end position="29"/>
    </location>
</feature>
<keyword evidence="3" id="KW-1185">Reference proteome</keyword>
<evidence type="ECO:0000313" key="2">
    <source>
        <dbReference type="EMBL" id="WWX22358.1"/>
    </source>
</evidence>
<dbReference type="EMBL" id="CP146609">
    <property type="protein sequence ID" value="WWX22358.1"/>
    <property type="molecule type" value="Genomic_DNA"/>
</dbReference>
<sequence length="140" mass="15648">MRNWKIWTAFMAVFLAGALSGVAGTGLFLRLHFAPPRDREAFRAQMAERLSSTLSHELDLTGEAAKAVRADVVATLDRLEAVHAELRPKAQAIITDGIRRVKSHLTETQQAELDELIKRNREKPFSLFRLPPPPPPSPFP</sequence>
<dbReference type="Proteomes" id="UP001385389">
    <property type="component" value="Chromosome"/>
</dbReference>
<keyword evidence="1" id="KW-0812">Transmembrane</keyword>
<proteinExistence type="predicted"/>
<dbReference type="RefSeq" id="WP_338668051.1">
    <property type="nucleotide sequence ID" value="NZ_CP146609.1"/>
</dbReference>
<gene>
    <name evidence="2" type="ORF">V8V93_18185</name>
</gene>
<accession>A0ABZ2IUR9</accession>
<reference evidence="2 3" key="1">
    <citation type="submission" date="2024-03" db="EMBL/GenBank/DDBJ databases">
        <title>Phenotype and Genome Characterization of a Sulfate-Reducing Bacterium Pseudodesulfovibrio sp. strain 5S69, isolated from Petroleum Reservoir in Tatarstan (Russia).</title>
        <authorList>
            <person name="Bidzhieva S.K."/>
            <person name="Kadnikov V."/>
            <person name="Tourova T.P."/>
            <person name="Samigullina S.R."/>
            <person name="Sokolova D.S."/>
            <person name="Poltaraus A.B."/>
            <person name="Avtukh A.N."/>
            <person name="Tereshina V.M."/>
            <person name="Mardanov A.V."/>
            <person name="Nazina T.N."/>
        </authorList>
    </citation>
    <scope>NUCLEOTIDE SEQUENCE [LARGE SCALE GENOMIC DNA]</scope>
    <source>
        <strain evidence="2 3">5S69</strain>
    </source>
</reference>
<evidence type="ECO:0008006" key="4">
    <source>
        <dbReference type="Google" id="ProtNLM"/>
    </source>
</evidence>
<organism evidence="2 3">
    <name type="scientific">Pseudodesulfovibrio methanolicus</name>
    <dbReference type="NCBI Taxonomy" id="3126690"/>
    <lineage>
        <taxon>Bacteria</taxon>
        <taxon>Pseudomonadati</taxon>
        <taxon>Thermodesulfobacteriota</taxon>
        <taxon>Desulfovibrionia</taxon>
        <taxon>Desulfovibrionales</taxon>
        <taxon>Desulfovibrionaceae</taxon>
    </lineage>
</organism>
<keyword evidence="1" id="KW-0472">Membrane</keyword>
<name>A0ABZ2IUR9_9BACT</name>